<dbReference type="PANTHER" id="PTHR30367">
    <property type="entry name" value="P-HYDROXYBENZOIC ACID EFFLUX PUMP SUBUNIT AAEA-RELATED"/>
    <property type="match status" value="1"/>
</dbReference>
<dbReference type="EMBL" id="JFHC01000013">
    <property type="protein sequence ID" value="KDR42808.1"/>
    <property type="molecule type" value="Genomic_DNA"/>
</dbReference>
<reference evidence="5 6" key="1">
    <citation type="submission" date="2014-03" db="EMBL/GenBank/DDBJ databases">
        <title>Draft Genome Sequences of Four Burkholderia Strains.</title>
        <authorList>
            <person name="Liu X.Y."/>
            <person name="Li C.X."/>
            <person name="Xu J.H."/>
        </authorList>
    </citation>
    <scope>NUCLEOTIDE SEQUENCE [LARGE SCALE GENOMIC DNA]</scope>
    <source>
        <strain evidence="5 6">DSM 50014</strain>
    </source>
</reference>
<evidence type="ECO:0000259" key="3">
    <source>
        <dbReference type="Pfam" id="PF25917"/>
    </source>
</evidence>
<organism evidence="5 6">
    <name type="scientific">Caballeronia glathei</name>
    <dbReference type="NCBI Taxonomy" id="60547"/>
    <lineage>
        <taxon>Bacteria</taxon>
        <taxon>Pseudomonadati</taxon>
        <taxon>Pseudomonadota</taxon>
        <taxon>Betaproteobacteria</taxon>
        <taxon>Burkholderiales</taxon>
        <taxon>Burkholderiaceae</taxon>
        <taxon>Caballeronia</taxon>
    </lineage>
</organism>
<dbReference type="Gene3D" id="1.10.287.470">
    <property type="entry name" value="Helix hairpin bin"/>
    <property type="match status" value="2"/>
</dbReference>
<dbReference type="Proteomes" id="UP000027466">
    <property type="component" value="Unassembled WGS sequence"/>
</dbReference>
<dbReference type="PANTHER" id="PTHR30367:SF1">
    <property type="entry name" value="MULTIDRUG RESISTANCE PROTEIN MDTN"/>
    <property type="match status" value="1"/>
</dbReference>
<dbReference type="SUPFAM" id="SSF111369">
    <property type="entry name" value="HlyD-like secretion proteins"/>
    <property type="match status" value="3"/>
</dbReference>
<dbReference type="Pfam" id="PF25917">
    <property type="entry name" value="BSH_RND"/>
    <property type="match status" value="1"/>
</dbReference>
<proteinExistence type="predicted"/>
<comment type="caution">
    <text evidence="5">The sequence shown here is derived from an EMBL/GenBank/DDBJ whole genome shotgun (WGS) entry which is preliminary data.</text>
</comment>
<keyword evidence="2" id="KW-0472">Membrane</keyword>
<dbReference type="Gene3D" id="2.40.50.100">
    <property type="match status" value="1"/>
</dbReference>
<feature type="domain" description="Multidrug resistance protein MdtA-like barrel-sandwich hybrid" evidence="3">
    <location>
        <begin position="48"/>
        <end position="234"/>
    </location>
</feature>
<evidence type="ECO:0000313" key="6">
    <source>
        <dbReference type="Proteomes" id="UP000027466"/>
    </source>
</evidence>
<evidence type="ECO:0000313" key="5">
    <source>
        <dbReference type="EMBL" id="KDR42808.1"/>
    </source>
</evidence>
<keyword evidence="1" id="KW-0175">Coiled coil</keyword>
<dbReference type="GO" id="GO:0055085">
    <property type="term" value="P:transmembrane transport"/>
    <property type="evidence" value="ECO:0007669"/>
    <property type="project" value="InterPro"/>
</dbReference>
<dbReference type="Pfam" id="PF25963">
    <property type="entry name" value="Beta-barrel_AAEA"/>
    <property type="match status" value="1"/>
</dbReference>
<keyword evidence="2" id="KW-0812">Transmembrane</keyword>
<feature type="transmembrane region" description="Helical" evidence="2">
    <location>
        <begin position="13"/>
        <end position="33"/>
    </location>
</feature>
<gene>
    <name evidence="5" type="ORF">BG61_06605</name>
</gene>
<dbReference type="InterPro" id="IPR050393">
    <property type="entry name" value="MFP_Efflux_Pump"/>
</dbReference>
<feature type="coiled-coil region" evidence="1">
    <location>
        <begin position="154"/>
        <end position="181"/>
    </location>
</feature>
<dbReference type="NCBIfam" id="NF007785">
    <property type="entry name" value="PRK10476.1"/>
    <property type="match status" value="1"/>
</dbReference>
<dbReference type="Gene3D" id="2.40.30.170">
    <property type="match status" value="1"/>
</dbReference>
<evidence type="ECO:0000256" key="2">
    <source>
        <dbReference type="SAM" id="Phobius"/>
    </source>
</evidence>
<dbReference type="AlphaFoldDB" id="A0A069PQ30"/>
<evidence type="ECO:0000259" key="4">
    <source>
        <dbReference type="Pfam" id="PF25963"/>
    </source>
</evidence>
<protein>
    <submittedName>
        <fullName evidence="5">Multidrug resistance protein MdtN</fullName>
    </submittedName>
</protein>
<dbReference type="InterPro" id="IPR058625">
    <property type="entry name" value="MdtA-like_BSH"/>
</dbReference>
<feature type="domain" description="p-hydroxybenzoic acid efflux pump subunit AaeA-like beta-barrel" evidence="4">
    <location>
        <begin position="245"/>
        <end position="340"/>
    </location>
</feature>
<sequence>MTTTASKTPNRKWPAIVLVVVTVLLLIFVIRLLDRAPRTDDAYAYADTIDVVPEVNGRIVELAVHDNQAVKQGDLLFQVDPRPYQDALTRGKASLIALDRQIELTQRTVNAQQYNAQSVRAAVERTRAAATLAADTLHRTEPLLPQGYVSAEDVDRARTAHRAAQAELNAAQLQARQAAAAISGVDALVAQRAVVLAEISIAELNLEYSTVRAPFDGRVVALKTSTGQFASVLKPVFTLIDTRRWYVVANFRETELMGIQAGTPATVYLMSDTSQRFQGTVDSIGYGVAPEEGGFGLSGGLPRIQRTLNWVHVAQRFPVKIRVENANPELFRIGTSAVAVLHADRSNDGEHQ</sequence>
<evidence type="ECO:0000256" key="1">
    <source>
        <dbReference type="SAM" id="Coils"/>
    </source>
</evidence>
<keyword evidence="6" id="KW-1185">Reference proteome</keyword>
<dbReference type="RefSeq" id="WP_035938482.1">
    <property type="nucleotide sequence ID" value="NZ_CADFFX010000017.1"/>
</dbReference>
<dbReference type="InterPro" id="IPR058634">
    <property type="entry name" value="AaeA-lik-b-barrel"/>
</dbReference>
<accession>A0A069PQ30</accession>
<name>A0A069PQ30_9BURK</name>
<keyword evidence="2" id="KW-1133">Transmembrane helix</keyword>
<dbReference type="STRING" id="60547.GCA_000751215_05842"/>